<keyword evidence="3" id="KW-1185">Reference proteome</keyword>
<gene>
    <name evidence="2" type="ORF">NC653_018429</name>
</gene>
<evidence type="ECO:0000313" key="2">
    <source>
        <dbReference type="EMBL" id="KAJ6989917.1"/>
    </source>
</evidence>
<accession>A0AAD6QGD9</accession>
<dbReference type="AlphaFoldDB" id="A0AAD6QGD9"/>
<feature type="chain" id="PRO_5042058989" evidence="1">
    <location>
        <begin position="23"/>
        <end position="37"/>
    </location>
</feature>
<protein>
    <submittedName>
        <fullName evidence="2">Uncharacterized protein</fullName>
    </submittedName>
</protein>
<dbReference type="Proteomes" id="UP001164929">
    <property type="component" value="Chromosome 7"/>
</dbReference>
<organism evidence="2 3">
    <name type="scientific">Populus alba x Populus x berolinensis</name>
    <dbReference type="NCBI Taxonomy" id="444605"/>
    <lineage>
        <taxon>Eukaryota</taxon>
        <taxon>Viridiplantae</taxon>
        <taxon>Streptophyta</taxon>
        <taxon>Embryophyta</taxon>
        <taxon>Tracheophyta</taxon>
        <taxon>Spermatophyta</taxon>
        <taxon>Magnoliopsida</taxon>
        <taxon>eudicotyledons</taxon>
        <taxon>Gunneridae</taxon>
        <taxon>Pentapetalae</taxon>
        <taxon>rosids</taxon>
        <taxon>fabids</taxon>
        <taxon>Malpighiales</taxon>
        <taxon>Salicaceae</taxon>
        <taxon>Saliceae</taxon>
        <taxon>Populus</taxon>
    </lineage>
</organism>
<feature type="signal peptide" evidence="1">
    <location>
        <begin position="1"/>
        <end position="22"/>
    </location>
</feature>
<comment type="caution">
    <text evidence="2">The sequence shown here is derived from an EMBL/GenBank/DDBJ whole genome shotgun (WGS) entry which is preliminary data.</text>
</comment>
<evidence type="ECO:0000256" key="1">
    <source>
        <dbReference type="SAM" id="SignalP"/>
    </source>
</evidence>
<evidence type="ECO:0000313" key="3">
    <source>
        <dbReference type="Proteomes" id="UP001164929"/>
    </source>
</evidence>
<proteinExistence type="predicted"/>
<sequence length="37" mass="4029">MAQSFRGSQLCVVLLLLLDNDAQFLACFSFLSAGLVH</sequence>
<name>A0AAD6QGD9_9ROSI</name>
<keyword evidence="1" id="KW-0732">Signal</keyword>
<dbReference type="EMBL" id="JAQIZT010000007">
    <property type="protein sequence ID" value="KAJ6989917.1"/>
    <property type="molecule type" value="Genomic_DNA"/>
</dbReference>
<reference evidence="2" key="1">
    <citation type="journal article" date="2023" name="Mol. Ecol. Resour.">
        <title>Chromosome-level genome assembly of a triploid poplar Populus alba 'Berolinensis'.</title>
        <authorList>
            <person name="Chen S."/>
            <person name="Yu Y."/>
            <person name="Wang X."/>
            <person name="Wang S."/>
            <person name="Zhang T."/>
            <person name="Zhou Y."/>
            <person name="He R."/>
            <person name="Meng N."/>
            <person name="Wang Y."/>
            <person name="Liu W."/>
            <person name="Liu Z."/>
            <person name="Liu J."/>
            <person name="Guo Q."/>
            <person name="Huang H."/>
            <person name="Sederoff R.R."/>
            <person name="Wang G."/>
            <person name="Qu G."/>
            <person name="Chen S."/>
        </authorList>
    </citation>
    <scope>NUCLEOTIDE SEQUENCE</scope>
    <source>
        <strain evidence="2">SC-2020</strain>
    </source>
</reference>